<dbReference type="InterPro" id="IPR038152">
    <property type="entry name" value="Carbam_trans_C_sf"/>
</dbReference>
<reference evidence="6" key="1">
    <citation type="journal article" date="2019" name="Int. J. Syst. Evol. Microbiol.">
        <title>The Global Catalogue of Microorganisms (GCM) 10K type strain sequencing project: providing services to taxonomists for standard genome sequencing and annotation.</title>
        <authorList>
            <consortium name="The Broad Institute Genomics Platform"/>
            <consortium name="The Broad Institute Genome Sequencing Center for Infectious Disease"/>
            <person name="Wu L."/>
            <person name="Ma J."/>
        </authorList>
    </citation>
    <scope>NUCLEOTIDE SEQUENCE [LARGE SCALE GENOMIC DNA]</scope>
    <source>
        <strain evidence="6">CGMCC 1.15304</strain>
    </source>
</reference>
<comment type="similarity">
    <text evidence="1">Belongs to the NodU/CmcH family.</text>
</comment>
<evidence type="ECO:0000256" key="1">
    <source>
        <dbReference type="ARBA" id="ARBA00006129"/>
    </source>
</evidence>
<dbReference type="PANTHER" id="PTHR34847">
    <property type="entry name" value="NODULATION PROTEIN U"/>
    <property type="match status" value="1"/>
</dbReference>
<dbReference type="CDD" id="cd24100">
    <property type="entry name" value="ASKHA_NBD_MJ1051-like_N"/>
    <property type="match status" value="1"/>
</dbReference>
<dbReference type="InterPro" id="IPR003696">
    <property type="entry name" value="Carbtransf_dom"/>
</dbReference>
<name>A0ABV8U758_9PROT</name>
<organism evidence="5 6">
    <name type="scientific">Kordiimonas lipolytica</name>
    <dbReference type="NCBI Taxonomy" id="1662421"/>
    <lineage>
        <taxon>Bacteria</taxon>
        <taxon>Pseudomonadati</taxon>
        <taxon>Pseudomonadota</taxon>
        <taxon>Alphaproteobacteria</taxon>
        <taxon>Kordiimonadales</taxon>
        <taxon>Kordiimonadaceae</taxon>
        <taxon>Kordiimonas</taxon>
    </lineage>
</organism>
<sequence>MVILGIHDGHNCGATLLKDGQIEASVCEERLTRVKNEVGYPELSVREVLSLSGVQESEVEDVVFASQYMHTADHLSDVSKWYKVGKKEQANDEKLTQEELLKNEQRRKAERMQKVIDQLGVKPEQISFVDHHLAHAAAAYFGSGFDFDKETLVLTCDGAGDNLSATVSIGVGDKMTRISATGRNDSLGKIYSRITFYLGLKPWEHEYKVMGLAPYADAKYALEVKEILDGYLKVSEDGLGFEAVGDLKMNYIYERLRKDLELKRFDAISGGVQMFTEELLTTWIKNAVKHTGISRVVCGGGVFMNVKANKLASEIDGIEEIFVFPSCGDESLSFGAVWLKSIEKGSSAEKLTKLHDIYLGRSYTNDEIESVLKTESSENFEYEFIEDIDKKVATLIAENNVVARFAGRMEWGARALGNRSILTNPKEWPNVERINSMIKMRDFWMPFAPSMIAEYSDDYIVNPKGIHSPYMMFAFDTYPEKSREILAAVHPRDKTARAQMVTREANPRYWSVIKHFYDLTGTSVVLNTSFNLHGYPLVMSPKDALSVFHNSGLKYLALENYLISKRA</sequence>
<evidence type="ECO:0000313" key="5">
    <source>
        <dbReference type="EMBL" id="MFC4346737.1"/>
    </source>
</evidence>
<evidence type="ECO:0000313" key="6">
    <source>
        <dbReference type="Proteomes" id="UP001595776"/>
    </source>
</evidence>
<dbReference type="InterPro" id="IPR043129">
    <property type="entry name" value="ATPase_NBD"/>
</dbReference>
<dbReference type="PANTHER" id="PTHR34847:SF1">
    <property type="entry name" value="NODULATION PROTEIN U"/>
    <property type="match status" value="1"/>
</dbReference>
<feature type="coiled-coil region" evidence="2">
    <location>
        <begin position="87"/>
        <end position="122"/>
    </location>
</feature>
<comment type="caution">
    <text evidence="5">The sequence shown here is derived from an EMBL/GenBank/DDBJ whole genome shotgun (WGS) entry which is preliminary data.</text>
</comment>
<protein>
    <submittedName>
        <fullName evidence="5">Carbamoyltransferase C-terminal domain-containing protein</fullName>
    </submittedName>
</protein>
<dbReference type="Pfam" id="PF16861">
    <property type="entry name" value="Carbam_trans_C"/>
    <property type="match status" value="1"/>
</dbReference>
<keyword evidence="2" id="KW-0175">Coiled coil</keyword>
<gene>
    <name evidence="5" type="ORF">ACFO5Q_02615</name>
</gene>
<dbReference type="Gene3D" id="3.90.870.20">
    <property type="entry name" value="Carbamoyltransferase, C-terminal domain"/>
    <property type="match status" value="1"/>
</dbReference>
<dbReference type="InterPro" id="IPR031730">
    <property type="entry name" value="Carbam_trans_C"/>
</dbReference>
<dbReference type="InterPro" id="IPR051338">
    <property type="entry name" value="NodU/CmcH_Carbamoyltrnsfr"/>
</dbReference>
<feature type="domain" description="Carbamoyltransferase" evidence="3">
    <location>
        <begin position="3"/>
        <end position="336"/>
    </location>
</feature>
<dbReference type="SUPFAM" id="SSF53067">
    <property type="entry name" value="Actin-like ATPase domain"/>
    <property type="match status" value="1"/>
</dbReference>
<dbReference type="EMBL" id="JBHSCR010000001">
    <property type="protein sequence ID" value="MFC4346737.1"/>
    <property type="molecule type" value="Genomic_DNA"/>
</dbReference>
<feature type="domain" description="Carbamoyltransferase C-terminal" evidence="4">
    <location>
        <begin position="393"/>
        <end position="565"/>
    </location>
</feature>
<dbReference type="Gene3D" id="3.30.420.40">
    <property type="match status" value="2"/>
</dbReference>
<evidence type="ECO:0000259" key="3">
    <source>
        <dbReference type="Pfam" id="PF02543"/>
    </source>
</evidence>
<dbReference type="Pfam" id="PF02543">
    <property type="entry name" value="Carbam_trans_N"/>
    <property type="match status" value="1"/>
</dbReference>
<evidence type="ECO:0000256" key="2">
    <source>
        <dbReference type="SAM" id="Coils"/>
    </source>
</evidence>
<dbReference type="RefSeq" id="WP_068148409.1">
    <property type="nucleotide sequence ID" value="NZ_JBHSCR010000001.1"/>
</dbReference>
<proteinExistence type="inferred from homology"/>
<evidence type="ECO:0000259" key="4">
    <source>
        <dbReference type="Pfam" id="PF16861"/>
    </source>
</evidence>
<keyword evidence="6" id="KW-1185">Reference proteome</keyword>
<dbReference type="Proteomes" id="UP001595776">
    <property type="component" value="Unassembled WGS sequence"/>
</dbReference>
<accession>A0ABV8U758</accession>